<keyword evidence="1" id="KW-1133">Transmembrane helix</keyword>
<dbReference type="AlphaFoldDB" id="A0A7G9G7T7"/>
<gene>
    <name evidence="2" type="ORF">H9Q78_07100</name>
</gene>
<dbReference type="Proteomes" id="UP000515823">
    <property type="component" value="Chromosome"/>
</dbReference>
<dbReference type="KEGG" id="qdo:H9Q78_07100"/>
<evidence type="ECO:0008006" key="4">
    <source>
        <dbReference type="Google" id="ProtNLM"/>
    </source>
</evidence>
<accession>A0A7G9G7T7</accession>
<keyword evidence="1" id="KW-0472">Membrane</keyword>
<feature type="transmembrane region" description="Helical" evidence="1">
    <location>
        <begin position="182"/>
        <end position="204"/>
    </location>
</feature>
<feature type="transmembrane region" description="Helical" evidence="1">
    <location>
        <begin position="410"/>
        <end position="427"/>
    </location>
</feature>
<sequence length="445" mass="51248">MATYPGIYSYDAYPQVLQILGGEGLSAHHPLIHTFLLNGCLYAGHWLTGDYNTGMLIYTVVQIFFMASVFSYALDRMKVYKISLFIRVLSYLFLAFSPINQIWVCLTTKDTIFGGLLLLVFLDIVDMVLDSEVFYSSKYRLARFIVLGIFMCLFRNQGIYLIFLAAPFLIWALKGYRKKCALVLFAVVLSTKIFTGPISSWMGAKPANPREALSVPIQQIARVLVQEPDSVTDEEKEIIYRYLPEEYISQYNASVSDAVKEGFNAKYFKENPMPFFKVWASVGLRNFSAYVDSFLYGSCGYFYTDYSPYWVQFILYDGSWTSEEFNFLKIERNTLFPAYDNYLRKVSTELIQEKIPVVSVILNEAFPFLTLIFVGGYLFYIKRYKLLLPLLVIFGFWGTNLLGPVIVMRYAFPIVICVPSMVSLIFIQQKDKRLLLSKEKGKERL</sequence>
<organism evidence="2 3">
    <name type="scientific">Qiania dongpingensis</name>
    <dbReference type="NCBI Taxonomy" id="2763669"/>
    <lineage>
        <taxon>Bacteria</taxon>
        <taxon>Bacillati</taxon>
        <taxon>Bacillota</taxon>
        <taxon>Clostridia</taxon>
        <taxon>Lachnospirales</taxon>
        <taxon>Lachnospiraceae</taxon>
        <taxon>Qiania</taxon>
    </lineage>
</organism>
<evidence type="ECO:0000313" key="3">
    <source>
        <dbReference type="Proteomes" id="UP000515823"/>
    </source>
</evidence>
<dbReference type="EMBL" id="CP060634">
    <property type="protein sequence ID" value="QNM06869.1"/>
    <property type="molecule type" value="Genomic_DNA"/>
</dbReference>
<evidence type="ECO:0000256" key="1">
    <source>
        <dbReference type="SAM" id="Phobius"/>
    </source>
</evidence>
<dbReference type="InterPro" id="IPR046062">
    <property type="entry name" value="DUF6020"/>
</dbReference>
<feature type="transmembrane region" description="Helical" evidence="1">
    <location>
        <begin position="86"/>
        <end position="106"/>
    </location>
</feature>
<dbReference type="RefSeq" id="WP_249304631.1">
    <property type="nucleotide sequence ID" value="NZ_CP060634.1"/>
</dbReference>
<feature type="transmembrane region" description="Helical" evidence="1">
    <location>
        <begin position="55"/>
        <end position="74"/>
    </location>
</feature>
<evidence type="ECO:0000313" key="2">
    <source>
        <dbReference type="EMBL" id="QNM06869.1"/>
    </source>
</evidence>
<feature type="transmembrane region" description="Helical" evidence="1">
    <location>
        <begin position="355"/>
        <end position="380"/>
    </location>
</feature>
<dbReference type="Pfam" id="PF19484">
    <property type="entry name" value="DUF6020"/>
    <property type="match status" value="1"/>
</dbReference>
<reference evidence="2 3" key="1">
    <citation type="submission" date="2020-08" db="EMBL/GenBank/DDBJ databases">
        <authorList>
            <person name="Liu C."/>
            <person name="Sun Q."/>
        </authorList>
    </citation>
    <scope>NUCLEOTIDE SEQUENCE [LARGE SCALE GENOMIC DNA]</scope>
    <source>
        <strain evidence="2 3">NSJ-38</strain>
    </source>
</reference>
<name>A0A7G9G7T7_9FIRM</name>
<proteinExistence type="predicted"/>
<feature type="transmembrane region" description="Helical" evidence="1">
    <location>
        <begin position="141"/>
        <end position="170"/>
    </location>
</feature>
<feature type="transmembrane region" description="Helical" evidence="1">
    <location>
        <begin position="112"/>
        <end position="129"/>
    </location>
</feature>
<keyword evidence="3" id="KW-1185">Reference proteome</keyword>
<protein>
    <recommendedName>
        <fullName evidence="4">Glycosyltransferase RgtA/B/C/D-like domain-containing protein</fullName>
    </recommendedName>
</protein>
<keyword evidence="1" id="KW-0812">Transmembrane</keyword>